<evidence type="ECO:0000256" key="1">
    <source>
        <dbReference type="SAM" id="MobiDB-lite"/>
    </source>
</evidence>
<organism evidence="2 3">
    <name type="scientific">Lasiosphaeria hispida</name>
    <dbReference type="NCBI Taxonomy" id="260671"/>
    <lineage>
        <taxon>Eukaryota</taxon>
        <taxon>Fungi</taxon>
        <taxon>Dikarya</taxon>
        <taxon>Ascomycota</taxon>
        <taxon>Pezizomycotina</taxon>
        <taxon>Sordariomycetes</taxon>
        <taxon>Sordariomycetidae</taxon>
        <taxon>Sordariales</taxon>
        <taxon>Lasiosphaeriaceae</taxon>
        <taxon>Lasiosphaeria</taxon>
    </lineage>
</organism>
<reference evidence="2" key="2">
    <citation type="submission" date="2023-06" db="EMBL/GenBank/DDBJ databases">
        <authorList>
            <consortium name="Lawrence Berkeley National Laboratory"/>
            <person name="Haridas S."/>
            <person name="Hensen N."/>
            <person name="Bonometti L."/>
            <person name="Westerberg I."/>
            <person name="Brannstrom I.O."/>
            <person name="Guillou S."/>
            <person name="Cros-Aarteil S."/>
            <person name="Calhoun S."/>
            <person name="Kuo A."/>
            <person name="Mondo S."/>
            <person name="Pangilinan J."/>
            <person name="Riley R."/>
            <person name="Labutti K."/>
            <person name="Andreopoulos B."/>
            <person name="Lipzen A."/>
            <person name="Chen C."/>
            <person name="Yanf M."/>
            <person name="Daum C."/>
            <person name="Ng V."/>
            <person name="Clum A."/>
            <person name="Steindorff A."/>
            <person name="Ohm R."/>
            <person name="Martin F."/>
            <person name="Silar P."/>
            <person name="Natvig D."/>
            <person name="Lalanne C."/>
            <person name="Gautier V."/>
            <person name="Ament-Velasquez S.L."/>
            <person name="Kruys A."/>
            <person name="Hutchinson M.I."/>
            <person name="Powell A.J."/>
            <person name="Barry K."/>
            <person name="Miller A.N."/>
            <person name="Grigoriev I.V."/>
            <person name="Debuchy R."/>
            <person name="Gladieux P."/>
            <person name="Thoren M.H."/>
            <person name="Johannesson H."/>
        </authorList>
    </citation>
    <scope>NUCLEOTIDE SEQUENCE</scope>
    <source>
        <strain evidence="2">CBS 955.72</strain>
    </source>
</reference>
<proteinExistence type="predicted"/>
<accession>A0AAJ0HHV4</accession>
<reference evidence="2" key="1">
    <citation type="journal article" date="2023" name="Mol. Phylogenet. Evol.">
        <title>Genome-scale phylogeny and comparative genomics of the fungal order Sordariales.</title>
        <authorList>
            <person name="Hensen N."/>
            <person name="Bonometti L."/>
            <person name="Westerberg I."/>
            <person name="Brannstrom I.O."/>
            <person name="Guillou S."/>
            <person name="Cros-Aarteil S."/>
            <person name="Calhoun S."/>
            <person name="Haridas S."/>
            <person name="Kuo A."/>
            <person name="Mondo S."/>
            <person name="Pangilinan J."/>
            <person name="Riley R."/>
            <person name="LaButti K."/>
            <person name="Andreopoulos B."/>
            <person name="Lipzen A."/>
            <person name="Chen C."/>
            <person name="Yan M."/>
            <person name="Daum C."/>
            <person name="Ng V."/>
            <person name="Clum A."/>
            <person name="Steindorff A."/>
            <person name="Ohm R.A."/>
            <person name="Martin F."/>
            <person name="Silar P."/>
            <person name="Natvig D.O."/>
            <person name="Lalanne C."/>
            <person name="Gautier V."/>
            <person name="Ament-Velasquez S.L."/>
            <person name="Kruys A."/>
            <person name="Hutchinson M.I."/>
            <person name="Powell A.J."/>
            <person name="Barry K."/>
            <person name="Miller A.N."/>
            <person name="Grigoriev I.V."/>
            <person name="Debuchy R."/>
            <person name="Gladieux P."/>
            <person name="Hiltunen Thoren M."/>
            <person name="Johannesson H."/>
        </authorList>
    </citation>
    <scope>NUCLEOTIDE SEQUENCE</scope>
    <source>
        <strain evidence="2">CBS 955.72</strain>
    </source>
</reference>
<comment type="caution">
    <text evidence="2">The sequence shown here is derived from an EMBL/GenBank/DDBJ whole genome shotgun (WGS) entry which is preliminary data.</text>
</comment>
<evidence type="ECO:0000313" key="2">
    <source>
        <dbReference type="EMBL" id="KAK3352997.1"/>
    </source>
</evidence>
<protein>
    <submittedName>
        <fullName evidence="2">Uncharacterized protein</fullName>
    </submittedName>
</protein>
<name>A0AAJ0HHV4_9PEZI</name>
<dbReference type="AlphaFoldDB" id="A0AAJ0HHV4"/>
<evidence type="ECO:0000313" key="3">
    <source>
        <dbReference type="Proteomes" id="UP001275084"/>
    </source>
</evidence>
<keyword evidence="3" id="KW-1185">Reference proteome</keyword>
<dbReference type="EMBL" id="JAUIQD010000004">
    <property type="protein sequence ID" value="KAK3352997.1"/>
    <property type="molecule type" value="Genomic_DNA"/>
</dbReference>
<feature type="region of interest" description="Disordered" evidence="1">
    <location>
        <begin position="1"/>
        <end position="47"/>
    </location>
</feature>
<gene>
    <name evidence="2" type="ORF">B0T25DRAFT_580816</name>
</gene>
<sequence length="143" mass="16122">MRKMKEEEEQDDEDQEEEEQEDLTDSDDEDEDAIPNPPDGELQAGINRWARSHGFGVNRFNGRSKKEDLYTRYELLCDRFGRQSPIDQPAFATCPPASVAASGRHMQSGLLKAGSSTTTPNKNDEPTTMVHLLTLLLMHNTAR</sequence>
<dbReference type="Proteomes" id="UP001275084">
    <property type="component" value="Unassembled WGS sequence"/>
</dbReference>
<feature type="compositionally biased region" description="Acidic residues" evidence="1">
    <location>
        <begin position="7"/>
        <end position="33"/>
    </location>
</feature>